<sequence length="168" mass="19596">MQEWYENYEAVNLWLDRAESTMGIAAYETSGADISPWDTLCLDDQQVLLEDTEADFRAQKIGENPLKIQKIMRDVESRWKALVTSVENQKRNVQLQLDADRLRCEKDALELILNSQCRWMEATQRSMLDKKPDECRRMAEQCKDPITALDFEYPNSDFTVMSSSFALR</sequence>
<name>A0AAV4R7Z3_CAEEX</name>
<dbReference type="EMBL" id="BPLR01007574">
    <property type="protein sequence ID" value="GIY18073.1"/>
    <property type="molecule type" value="Genomic_DNA"/>
</dbReference>
<comment type="caution">
    <text evidence="1">The sequence shown here is derived from an EMBL/GenBank/DDBJ whole genome shotgun (WGS) entry which is preliminary data.</text>
</comment>
<dbReference type="Proteomes" id="UP001054945">
    <property type="component" value="Unassembled WGS sequence"/>
</dbReference>
<gene>
    <name evidence="1" type="primary">UTRN_1</name>
    <name evidence="1" type="ORF">CEXT_62201</name>
</gene>
<proteinExistence type="predicted"/>
<evidence type="ECO:0000313" key="2">
    <source>
        <dbReference type="Proteomes" id="UP001054945"/>
    </source>
</evidence>
<reference evidence="1 2" key="1">
    <citation type="submission" date="2021-06" db="EMBL/GenBank/DDBJ databases">
        <title>Caerostris extrusa draft genome.</title>
        <authorList>
            <person name="Kono N."/>
            <person name="Arakawa K."/>
        </authorList>
    </citation>
    <scope>NUCLEOTIDE SEQUENCE [LARGE SCALE GENOMIC DNA]</scope>
</reference>
<organism evidence="1 2">
    <name type="scientific">Caerostris extrusa</name>
    <name type="common">Bark spider</name>
    <name type="synonym">Caerostris bankana</name>
    <dbReference type="NCBI Taxonomy" id="172846"/>
    <lineage>
        <taxon>Eukaryota</taxon>
        <taxon>Metazoa</taxon>
        <taxon>Ecdysozoa</taxon>
        <taxon>Arthropoda</taxon>
        <taxon>Chelicerata</taxon>
        <taxon>Arachnida</taxon>
        <taxon>Araneae</taxon>
        <taxon>Araneomorphae</taxon>
        <taxon>Entelegynae</taxon>
        <taxon>Araneoidea</taxon>
        <taxon>Araneidae</taxon>
        <taxon>Caerostris</taxon>
    </lineage>
</organism>
<dbReference type="AlphaFoldDB" id="A0AAV4R7Z3"/>
<evidence type="ECO:0000313" key="1">
    <source>
        <dbReference type="EMBL" id="GIY18073.1"/>
    </source>
</evidence>
<protein>
    <submittedName>
        <fullName evidence="1">Utrophin</fullName>
    </submittedName>
</protein>
<keyword evidence="2" id="KW-1185">Reference proteome</keyword>
<accession>A0AAV4R7Z3</accession>